<protein>
    <submittedName>
        <fullName evidence="2">Uncharacterized protein</fullName>
    </submittedName>
</protein>
<sequence length="218" mass="24529">MKFNKRIVVSALVSSSALFMLAVFGVKPVQADSQTSSPIMANLATVDKAKINLYDRNGNKLDRDVKAGTNLVAHDEMTKADETYYHVGPGSWIKGCDVYQYNNETHYVSTYTKTVGKDLSSGQKKVAVKGDWYSDQTAKIKGTKYYRIATDQWVKAKDAVLYRPEFNIVTMAKGTLIYDEEGTVVRTATKDEQLQSDRISEINGIRMYRIATNEWIII</sequence>
<dbReference type="OrthoDB" id="2284218at2"/>
<dbReference type="PATRIC" id="fig|1423770.3.peg.1724"/>
<dbReference type="RefSeq" id="WP_057888951.1">
    <property type="nucleotide sequence ID" value="NZ_AZEZ01000103.1"/>
</dbReference>
<feature type="signal peptide" evidence="1">
    <location>
        <begin position="1"/>
        <end position="31"/>
    </location>
</feature>
<accession>A0A0R1QIU3</accession>
<proteinExistence type="predicted"/>
<organism evidence="2 3">
    <name type="scientific">Companilactobacillus mindensis DSM 14500</name>
    <dbReference type="NCBI Taxonomy" id="1423770"/>
    <lineage>
        <taxon>Bacteria</taxon>
        <taxon>Bacillati</taxon>
        <taxon>Bacillota</taxon>
        <taxon>Bacilli</taxon>
        <taxon>Lactobacillales</taxon>
        <taxon>Lactobacillaceae</taxon>
        <taxon>Companilactobacillus</taxon>
    </lineage>
</organism>
<keyword evidence="1" id="KW-0732">Signal</keyword>
<evidence type="ECO:0000313" key="2">
    <source>
        <dbReference type="EMBL" id="KRL42660.1"/>
    </source>
</evidence>
<dbReference type="AlphaFoldDB" id="A0A0R1QIU3"/>
<reference evidence="2 3" key="1">
    <citation type="journal article" date="2015" name="Genome Announc.">
        <title>Expanding the biotechnology potential of lactobacilli through comparative genomics of 213 strains and associated genera.</title>
        <authorList>
            <person name="Sun Z."/>
            <person name="Harris H.M."/>
            <person name="McCann A."/>
            <person name="Guo C."/>
            <person name="Argimon S."/>
            <person name="Zhang W."/>
            <person name="Yang X."/>
            <person name="Jeffery I.B."/>
            <person name="Cooney J.C."/>
            <person name="Kagawa T.F."/>
            <person name="Liu W."/>
            <person name="Song Y."/>
            <person name="Salvetti E."/>
            <person name="Wrobel A."/>
            <person name="Rasinkangas P."/>
            <person name="Parkhill J."/>
            <person name="Rea M.C."/>
            <person name="O'Sullivan O."/>
            <person name="Ritari J."/>
            <person name="Douillard F.P."/>
            <person name="Paul Ross R."/>
            <person name="Yang R."/>
            <person name="Briner A.E."/>
            <person name="Felis G.E."/>
            <person name="de Vos W.M."/>
            <person name="Barrangou R."/>
            <person name="Klaenhammer T.R."/>
            <person name="Caufield P.W."/>
            <person name="Cui Y."/>
            <person name="Zhang H."/>
            <person name="O'Toole P.W."/>
        </authorList>
    </citation>
    <scope>NUCLEOTIDE SEQUENCE [LARGE SCALE GENOMIC DNA]</scope>
    <source>
        <strain evidence="2 3">DSM 14500</strain>
    </source>
</reference>
<keyword evidence="3" id="KW-1185">Reference proteome</keyword>
<comment type="caution">
    <text evidence="2">The sequence shown here is derived from an EMBL/GenBank/DDBJ whole genome shotgun (WGS) entry which is preliminary data.</text>
</comment>
<dbReference type="Proteomes" id="UP000050872">
    <property type="component" value="Unassembled WGS sequence"/>
</dbReference>
<name>A0A0R1QIU3_9LACO</name>
<evidence type="ECO:0000313" key="3">
    <source>
        <dbReference type="Proteomes" id="UP000050872"/>
    </source>
</evidence>
<gene>
    <name evidence="2" type="ORF">FD29_GL001684</name>
</gene>
<dbReference type="EMBL" id="AZEZ01000103">
    <property type="protein sequence ID" value="KRL42660.1"/>
    <property type="molecule type" value="Genomic_DNA"/>
</dbReference>
<feature type="chain" id="PRO_5006409417" evidence="1">
    <location>
        <begin position="32"/>
        <end position="218"/>
    </location>
</feature>
<evidence type="ECO:0000256" key="1">
    <source>
        <dbReference type="SAM" id="SignalP"/>
    </source>
</evidence>